<accession>A0A4C1W2J0</accession>
<organism evidence="2 3">
    <name type="scientific">Eumeta variegata</name>
    <name type="common">Bagworm moth</name>
    <name type="synonym">Eumeta japonica</name>
    <dbReference type="NCBI Taxonomy" id="151549"/>
    <lineage>
        <taxon>Eukaryota</taxon>
        <taxon>Metazoa</taxon>
        <taxon>Ecdysozoa</taxon>
        <taxon>Arthropoda</taxon>
        <taxon>Hexapoda</taxon>
        <taxon>Insecta</taxon>
        <taxon>Pterygota</taxon>
        <taxon>Neoptera</taxon>
        <taxon>Endopterygota</taxon>
        <taxon>Lepidoptera</taxon>
        <taxon>Glossata</taxon>
        <taxon>Ditrysia</taxon>
        <taxon>Tineoidea</taxon>
        <taxon>Psychidae</taxon>
        <taxon>Oiketicinae</taxon>
        <taxon>Eumeta</taxon>
    </lineage>
</organism>
<evidence type="ECO:0000313" key="2">
    <source>
        <dbReference type="EMBL" id="GBP44762.1"/>
    </source>
</evidence>
<evidence type="ECO:0000256" key="1">
    <source>
        <dbReference type="SAM" id="MobiDB-lite"/>
    </source>
</evidence>
<dbReference type="EMBL" id="BGZK01000458">
    <property type="protein sequence ID" value="GBP44762.1"/>
    <property type="molecule type" value="Genomic_DNA"/>
</dbReference>
<keyword evidence="3" id="KW-1185">Reference proteome</keyword>
<gene>
    <name evidence="2" type="ORF">EVAR_86576_1</name>
</gene>
<protein>
    <submittedName>
        <fullName evidence="2">Uncharacterized protein</fullName>
    </submittedName>
</protein>
<name>A0A4C1W2J0_EUMVA</name>
<evidence type="ECO:0000313" key="3">
    <source>
        <dbReference type="Proteomes" id="UP000299102"/>
    </source>
</evidence>
<proteinExistence type="predicted"/>
<dbReference type="Proteomes" id="UP000299102">
    <property type="component" value="Unassembled WGS sequence"/>
</dbReference>
<dbReference type="AlphaFoldDB" id="A0A4C1W2J0"/>
<reference evidence="2 3" key="1">
    <citation type="journal article" date="2019" name="Commun. Biol.">
        <title>The bagworm genome reveals a unique fibroin gene that provides high tensile strength.</title>
        <authorList>
            <person name="Kono N."/>
            <person name="Nakamura H."/>
            <person name="Ohtoshi R."/>
            <person name="Tomita M."/>
            <person name="Numata K."/>
            <person name="Arakawa K."/>
        </authorList>
    </citation>
    <scope>NUCLEOTIDE SEQUENCE [LARGE SCALE GENOMIC DNA]</scope>
</reference>
<comment type="caution">
    <text evidence="2">The sequence shown here is derived from an EMBL/GenBank/DDBJ whole genome shotgun (WGS) entry which is preliminary data.</text>
</comment>
<feature type="region of interest" description="Disordered" evidence="1">
    <location>
        <begin position="1"/>
        <end position="43"/>
    </location>
</feature>
<sequence length="150" mass="16938">MCVATRRANDAGSKSACGRSERQDSSNVATDRSSFFKRRRRRSLNPARSRPMWRTYQTSFALCGGPLPFFLLLLRRPLLPPCRRRRRRPVRSGPDLKLCPRSEAVPSGQLYYILTSIPGQSRAPLPGARERLPSAFDGPTVVRVADVYFT</sequence>